<gene>
    <name evidence="3" type="ORF">PM738_04525</name>
</gene>
<sequence length="309" mass="34271">MNILLLNGHGAGDSGALGNGYKEADLTRELADLVVSKLNTYAKVYRYPRERNAYKDIKNGVFTKYLPIAFDKIDYAFEIHFNAFDGNAKGTEIYITKSEKGYSIEQAIVNNIASIGFSNRGVKRSDFLVIKTLRNKGVSSALLETCFIDNANDIKTYQEHKNDIAQAIVNGIVERFGLNGTSKPVEPTPQPTPTPASKPSNYDQWVADLQNELNRQGFRDYEGKTLVVDGIDGKRTKSACPLVKKGAKGNITRLLQKRLVSVGFSLTIDGDFGTNTKEKVKKFQKNRGLDDDGEVGSKTWPYFLSGKSY</sequence>
<evidence type="ECO:0000313" key="4">
    <source>
        <dbReference type="Proteomes" id="UP001211987"/>
    </source>
</evidence>
<dbReference type="InterPro" id="IPR002477">
    <property type="entry name" value="Peptidoglycan-bd-like"/>
</dbReference>
<keyword evidence="3" id="KW-0378">Hydrolase</keyword>
<dbReference type="AlphaFoldDB" id="A0AB35IKC2"/>
<comment type="caution">
    <text evidence="3">The sequence shown here is derived from an EMBL/GenBank/DDBJ whole genome shotgun (WGS) entry which is preliminary data.</text>
</comment>
<feature type="compositionally biased region" description="Pro residues" evidence="1">
    <location>
        <begin position="186"/>
        <end position="196"/>
    </location>
</feature>
<dbReference type="Gene3D" id="3.40.630.40">
    <property type="entry name" value="Zn-dependent exopeptidases"/>
    <property type="match status" value="1"/>
</dbReference>
<dbReference type="InterPro" id="IPR002508">
    <property type="entry name" value="MurNAc-LAA_cat"/>
</dbReference>
<dbReference type="SUPFAM" id="SSF47090">
    <property type="entry name" value="PGBD-like"/>
    <property type="match status" value="1"/>
</dbReference>
<dbReference type="Proteomes" id="UP001211987">
    <property type="component" value="Unassembled WGS sequence"/>
</dbReference>
<name>A0AB35IKC2_9FIRM</name>
<dbReference type="PANTHER" id="PTHR30404:SF8">
    <property type="entry name" value="AUTOLYSIN PH-RELATED"/>
    <property type="match status" value="1"/>
</dbReference>
<feature type="domain" description="MurNAc-LAA" evidence="2">
    <location>
        <begin position="71"/>
        <end position="173"/>
    </location>
</feature>
<dbReference type="SUPFAM" id="SSF53187">
    <property type="entry name" value="Zn-dependent exopeptidases"/>
    <property type="match status" value="1"/>
</dbReference>
<dbReference type="Pfam" id="PF01471">
    <property type="entry name" value="PG_binding_1"/>
    <property type="match status" value="1"/>
</dbReference>
<evidence type="ECO:0000259" key="2">
    <source>
        <dbReference type="SMART" id="SM00646"/>
    </source>
</evidence>
<evidence type="ECO:0000313" key="3">
    <source>
        <dbReference type="EMBL" id="MDB7083059.1"/>
    </source>
</evidence>
<evidence type="ECO:0000256" key="1">
    <source>
        <dbReference type="SAM" id="MobiDB-lite"/>
    </source>
</evidence>
<dbReference type="Pfam" id="PF01520">
    <property type="entry name" value="Amidase_3"/>
    <property type="match status" value="1"/>
</dbReference>
<dbReference type="SMART" id="SM00646">
    <property type="entry name" value="Ami_3"/>
    <property type="match status" value="1"/>
</dbReference>
<dbReference type="EC" id="3.5.1.28" evidence="3"/>
<dbReference type="InterPro" id="IPR036366">
    <property type="entry name" value="PGBDSf"/>
</dbReference>
<dbReference type="GO" id="GO:0030288">
    <property type="term" value="C:outer membrane-bounded periplasmic space"/>
    <property type="evidence" value="ECO:0007669"/>
    <property type="project" value="TreeGrafter"/>
</dbReference>
<reference evidence="3" key="1">
    <citation type="submission" date="2023-01" db="EMBL/GenBank/DDBJ databases">
        <title>Human gut microbiome strain richness.</title>
        <authorList>
            <person name="Chen-Liaw A."/>
        </authorList>
    </citation>
    <scope>NUCLEOTIDE SEQUENCE</scope>
    <source>
        <strain evidence="3">1001217st2_G6_1001217B_191108</strain>
    </source>
</reference>
<protein>
    <submittedName>
        <fullName evidence="3">N-acetylmuramoyl-L-alanine amidase</fullName>
        <ecNumber evidence="3">3.5.1.28</ecNumber>
    </submittedName>
</protein>
<dbReference type="GO" id="GO:0009253">
    <property type="term" value="P:peptidoglycan catabolic process"/>
    <property type="evidence" value="ECO:0007669"/>
    <property type="project" value="InterPro"/>
</dbReference>
<dbReference type="RefSeq" id="WP_272018755.1">
    <property type="nucleotide sequence ID" value="NZ_JAQLKE010000005.1"/>
</dbReference>
<dbReference type="PANTHER" id="PTHR30404">
    <property type="entry name" value="N-ACETYLMURAMOYL-L-ALANINE AMIDASE"/>
    <property type="match status" value="1"/>
</dbReference>
<dbReference type="Gene3D" id="1.10.101.10">
    <property type="entry name" value="PGBD-like superfamily/PGBD"/>
    <property type="match status" value="1"/>
</dbReference>
<proteinExistence type="predicted"/>
<dbReference type="EMBL" id="JAQLKE010000005">
    <property type="protein sequence ID" value="MDB7083059.1"/>
    <property type="molecule type" value="Genomic_DNA"/>
</dbReference>
<dbReference type="InterPro" id="IPR036365">
    <property type="entry name" value="PGBD-like_sf"/>
</dbReference>
<dbReference type="CDD" id="cd02696">
    <property type="entry name" value="MurNAc-LAA"/>
    <property type="match status" value="1"/>
</dbReference>
<dbReference type="GO" id="GO:0008745">
    <property type="term" value="F:N-acetylmuramoyl-L-alanine amidase activity"/>
    <property type="evidence" value="ECO:0007669"/>
    <property type="project" value="UniProtKB-EC"/>
</dbReference>
<feature type="region of interest" description="Disordered" evidence="1">
    <location>
        <begin position="180"/>
        <end position="200"/>
    </location>
</feature>
<organism evidence="3 4">
    <name type="scientific">Thomasclavelia ramosa</name>
    <dbReference type="NCBI Taxonomy" id="1547"/>
    <lineage>
        <taxon>Bacteria</taxon>
        <taxon>Bacillati</taxon>
        <taxon>Bacillota</taxon>
        <taxon>Erysipelotrichia</taxon>
        <taxon>Erysipelotrichales</taxon>
        <taxon>Coprobacillaceae</taxon>
        <taxon>Thomasclavelia</taxon>
    </lineage>
</organism>
<dbReference type="InterPro" id="IPR050695">
    <property type="entry name" value="N-acetylmuramoyl_amidase_3"/>
</dbReference>
<accession>A0AB35IKC2</accession>